<dbReference type="Pfam" id="PF05206">
    <property type="entry name" value="TRM13"/>
    <property type="match status" value="1"/>
</dbReference>
<evidence type="ECO:0000256" key="12">
    <source>
        <dbReference type="RuleBase" id="RU367103"/>
    </source>
</evidence>
<keyword evidence="8 12" id="KW-0862">Zinc</keyword>
<evidence type="ECO:0000259" key="13">
    <source>
        <dbReference type="PROSITE" id="PS51800"/>
    </source>
</evidence>
<evidence type="ECO:0000256" key="11">
    <source>
        <dbReference type="ARBA" id="ARBA00049393"/>
    </source>
</evidence>
<dbReference type="EMBL" id="CAIX01000004">
    <property type="protein sequence ID" value="CCI39915.1"/>
    <property type="molecule type" value="Genomic_DNA"/>
</dbReference>
<feature type="domain" description="CHHC U11-48K-type" evidence="13">
    <location>
        <begin position="49"/>
        <end position="76"/>
    </location>
</feature>
<evidence type="ECO:0000256" key="3">
    <source>
        <dbReference type="ARBA" id="ARBA00022679"/>
    </source>
</evidence>
<evidence type="ECO:0000256" key="4">
    <source>
        <dbReference type="ARBA" id="ARBA00022691"/>
    </source>
</evidence>
<keyword evidence="5 12" id="KW-0819">tRNA processing</keyword>
<dbReference type="SUPFAM" id="SSF53335">
    <property type="entry name" value="S-adenosyl-L-methionine-dependent methyltransferases"/>
    <property type="match status" value="1"/>
</dbReference>
<evidence type="ECO:0000256" key="10">
    <source>
        <dbReference type="ARBA" id="ARBA00048635"/>
    </source>
</evidence>
<dbReference type="Proteomes" id="UP000053237">
    <property type="component" value="Unassembled WGS sequence"/>
</dbReference>
<name>A0A024G0U3_9STRA</name>
<evidence type="ECO:0000256" key="1">
    <source>
        <dbReference type="ARBA" id="ARBA00005265"/>
    </source>
</evidence>
<dbReference type="GO" id="GO:0106050">
    <property type="term" value="F:tRNA 2'-O-methyltransferase activity"/>
    <property type="evidence" value="ECO:0007669"/>
    <property type="project" value="UniProtKB-UniRule"/>
</dbReference>
<reference evidence="14 15" key="1">
    <citation type="submission" date="2012-05" db="EMBL/GenBank/DDBJ databases">
        <title>Recombination and specialization in a pathogen metapopulation.</title>
        <authorList>
            <person name="Gardiner A."/>
            <person name="Kemen E."/>
            <person name="Schultz-Larsen T."/>
            <person name="MacLean D."/>
            <person name="Van Oosterhout C."/>
            <person name="Jones J.D.G."/>
        </authorList>
    </citation>
    <scope>NUCLEOTIDE SEQUENCE [LARGE SCALE GENOMIC DNA]</scope>
    <source>
        <strain evidence="14 15">Ac Nc2</strain>
    </source>
</reference>
<keyword evidence="7 12" id="KW-0863">Zinc-finger</keyword>
<keyword evidence="6 12" id="KW-0479">Metal-binding</keyword>
<dbReference type="AlphaFoldDB" id="A0A024G0U3"/>
<comment type="catalytic activity">
    <reaction evidence="11 12">
        <text>adenosine(4) in tRNA(His) + S-adenosyl-L-methionine = 2'-O-methyladenosine(4) in tRNA(His) + S-adenosyl-L-homocysteine + H(+)</text>
        <dbReference type="Rhea" id="RHEA:43196"/>
        <dbReference type="Rhea" id="RHEA-COMP:10401"/>
        <dbReference type="Rhea" id="RHEA-COMP:10402"/>
        <dbReference type="ChEBI" id="CHEBI:15378"/>
        <dbReference type="ChEBI" id="CHEBI:57856"/>
        <dbReference type="ChEBI" id="CHEBI:59789"/>
        <dbReference type="ChEBI" id="CHEBI:74411"/>
        <dbReference type="ChEBI" id="CHEBI:74477"/>
        <dbReference type="EC" id="2.1.1.225"/>
    </reaction>
</comment>
<dbReference type="STRING" id="65357.A0A024G0U3"/>
<evidence type="ECO:0000256" key="6">
    <source>
        <dbReference type="ARBA" id="ARBA00022723"/>
    </source>
</evidence>
<dbReference type="PROSITE" id="PS51800">
    <property type="entry name" value="ZF_CHHC_U11_48K"/>
    <property type="match status" value="1"/>
</dbReference>
<dbReference type="InterPro" id="IPR039044">
    <property type="entry name" value="Trm13"/>
</dbReference>
<protein>
    <recommendedName>
        <fullName evidence="12">tRNA:m(4)X modification enzyme TRM13</fullName>
        <ecNumber evidence="12">2.1.1.225</ecNumber>
    </recommendedName>
</protein>
<gene>
    <name evidence="14" type="ORF">BN9_006990</name>
</gene>
<evidence type="ECO:0000256" key="5">
    <source>
        <dbReference type="ARBA" id="ARBA00022694"/>
    </source>
</evidence>
<evidence type="ECO:0000313" key="14">
    <source>
        <dbReference type="EMBL" id="CCI39915.1"/>
    </source>
</evidence>
<comment type="similarity">
    <text evidence="1 12">Belongs to the methyltransferase TRM13 family.</text>
</comment>
<evidence type="ECO:0000256" key="9">
    <source>
        <dbReference type="ARBA" id="ARBA00048165"/>
    </source>
</evidence>
<dbReference type="InterPro" id="IPR007871">
    <property type="entry name" value="Methyltransferase_TRM13"/>
</dbReference>
<accession>A0A024G0U3</accession>
<comment type="catalytic activity">
    <reaction evidence="9 12">
        <text>cytidine(4) in tRNA(Pro) + S-adenosyl-L-methionine = 2'-O-methylcytidine(4) in tRNA(Pro) + S-adenosyl-L-homocysteine + H(+)</text>
        <dbReference type="Rhea" id="RHEA:32767"/>
        <dbReference type="Rhea" id="RHEA-COMP:10397"/>
        <dbReference type="Rhea" id="RHEA-COMP:10398"/>
        <dbReference type="ChEBI" id="CHEBI:15378"/>
        <dbReference type="ChEBI" id="CHEBI:57856"/>
        <dbReference type="ChEBI" id="CHEBI:59789"/>
        <dbReference type="ChEBI" id="CHEBI:74495"/>
        <dbReference type="ChEBI" id="CHEBI:82748"/>
        <dbReference type="EC" id="2.1.1.225"/>
    </reaction>
</comment>
<dbReference type="GO" id="GO:0008270">
    <property type="term" value="F:zinc ion binding"/>
    <property type="evidence" value="ECO:0007669"/>
    <property type="project" value="UniProtKB-KW"/>
</dbReference>
<comment type="function">
    <text evidence="12">tRNA methylase which 2'-O-methylates cytidine(4) in tRNA(Pro) and tRNA(Gly)(GCC), and adenosine(4) in tRNA(His).</text>
</comment>
<dbReference type="PANTHER" id="PTHR12998">
    <property type="entry name" value="TRNA:M(4)X MODIFICATION ENZYME TRM13 HOMOLOG"/>
    <property type="match status" value="1"/>
</dbReference>
<dbReference type="OrthoDB" id="258806at2759"/>
<dbReference type="PANTHER" id="PTHR12998:SF0">
    <property type="entry name" value="TRNA:M(4)X MODIFICATION ENZYME TRM13 HOMOLOG"/>
    <property type="match status" value="1"/>
</dbReference>
<keyword evidence="2 12" id="KW-0489">Methyltransferase</keyword>
<dbReference type="GO" id="GO:0030488">
    <property type="term" value="P:tRNA methylation"/>
    <property type="evidence" value="ECO:0007669"/>
    <property type="project" value="InterPro"/>
</dbReference>
<evidence type="ECO:0000256" key="7">
    <source>
        <dbReference type="ARBA" id="ARBA00022771"/>
    </source>
</evidence>
<proteinExistence type="inferred from homology"/>
<evidence type="ECO:0000313" key="15">
    <source>
        <dbReference type="Proteomes" id="UP000053237"/>
    </source>
</evidence>
<sequence>MQHLLFQIMKFDVLFHRIPGFTFCGNHQPNESKSSTETLLKKRNGKSHRVPCPLDPSHTIYASDVSKHVRICTKYKEQKTCANSLGYKENINSGNNIHTYPLQDIFDEREQVGTTPQLLERLLLIDHQSLLNRIETVFRVNVNNIPVQRFEQFHCSKLLQQKVQHGAHKNSIRHIQQQGSILGNLESKISISASHVFVELGAGRGMLSYATAQAFPENEFILVDRSASRGKADHRIVSIPSAIEANQTHIRRASRVKMDIRHLDIAAIPQANEKPLVFISKHLCGAATDLSLRAMSHLLSDTCAKTSVEGVAIALCCHHACSWDDYINPSFILQMGFRPDDFWFLKKMTSWATCKLAADKSSVQELLGISQSHRAKIGLFCKRILDTGRILFLRSLGLQAELVYYCHSDESVENCLLLAWHQY</sequence>
<keyword evidence="15" id="KW-1185">Reference proteome</keyword>
<evidence type="ECO:0000256" key="8">
    <source>
        <dbReference type="ARBA" id="ARBA00022833"/>
    </source>
</evidence>
<dbReference type="InterPro" id="IPR029063">
    <property type="entry name" value="SAM-dependent_MTases_sf"/>
</dbReference>
<dbReference type="InParanoid" id="A0A024G0U3"/>
<dbReference type="InterPro" id="IPR022776">
    <property type="entry name" value="TRM13/UPF0224_CHHC_Znf_dom"/>
</dbReference>
<dbReference type="Pfam" id="PF05253">
    <property type="entry name" value="zf-U11-48K"/>
    <property type="match status" value="1"/>
</dbReference>
<keyword evidence="4 12" id="KW-0949">S-adenosyl-L-methionine</keyword>
<evidence type="ECO:0000256" key="2">
    <source>
        <dbReference type="ARBA" id="ARBA00022603"/>
    </source>
</evidence>
<dbReference type="EC" id="2.1.1.225" evidence="12"/>
<keyword evidence="3 12" id="KW-0808">Transferase</keyword>
<comment type="caution">
    <text evidence="14">The sequence shown here is derived from an EMBL/GenBank/DDBJ whole genome shotgun (WGS) entry which is preliminary data.</text>
</comment>
<comment type="catalytic activity">
    <reaction evidence="10 12">
        <text>cytidine(4) in tRNA(Gly)(GCC) + S-adenosyl-L-methionine = 2'-O-methylcytidine(4) in tRNA(Gly)(GCC) + S-adenosyl-L-homocysteine + H(+)</text>
        <dbReference type="Rhea" id="RHEA:43192"/>
        <dbReference type="Rhea" id="RHEA-COMP:10399"/>
        <dbReference type="Rhea" id="RHEA-COMP:10400"/>
        <dbReference type="ChEBI" id="CHEBI:15378"/>
        <dbReference type="ChEBI" id="CHEBI:57856"/>
        <dbReference type="ChEBI" id="CHEBI:59789"/>
        <dbReference type="ChEBI" id="CHEBI:74495"/>
        <dbReference type="ChEBI" id="CHEBI:82748"/>
        <dbReference type="EC" id="2.1.1.225"/>
    </reaction>
</comment>
<organism evidence="14 15">
    <name type="scientific">Albugo candida</name>
    <dbReference type="NCBI Taxonomy" id="65357"/>
    <lineage>
        <taxon>Eukaryota</taxon>
        <taxon>Sar</taxon>
        <taxon>Stramenopiles</taxon>
        <taxon>Oomycota</taxon>
        <taxon>Peronosporomycetes</taxon>
        <taxon>Albuginales</taxon>
        <taxon>Albuginaceae</taxon>
        <taxon>Albugo</taxon>
    </lineage>
</organism>